<dbReference type="Proteomes" id="UP001527202">
    <property type="component" value="Unassembled WGS sequence"/>
</dbReference>
<proteinExistence type="predicted"/>
<organism evidence="2 3">
    <name type="scientific">Paenibacillus chitinolyticus</name>
    <dbReference type="NCBI Taxonomy" id="79263"/>
    <lineage>
        <taxon>Bacteria</taxon>
        <taxon>Bacillati</taxon>
        <taxon>Bacillota</taxon>
        <taxon>Bacilli</taxon>
        <taxon>Bacillales</taxon>
        <taxon>Paenibacillaceae</taxon>
        <taxon>Paenibacillus</taxon>
    </lineage>
</organism>
<dbReference type="Proteomes" id="UP000288943">
    <property type="component" value="Chromosome"/>
</dbReference>
<dbReference type="InterPro" id="IPR009734">
    <property type="entry name" value="Myoviridae_GpU"/>
</dbReference>
<dbReference type="OrthoDB" id="9815316at2"/>
<accession>A0A410WVU4</accession>
<reference evidence="2 3" key="1">
    <citation type="submission" date="2018-01" db="EMBL/GenBank/DDBJ databases">
        <title>The whole genome sequencing and assembly of Paenibacillus chitinolyticus KCCM 41400 strain.</title>
        <authorList>
            <person name="Kim J.-Y."/>
            <person name="Park M.-K."/>
            <person name="Lee Y.-J."/>
            <person name="Yi H."/>
            <person name="Bahn Y.-S."/>
            <person name="Kim J.F."/>
            <person name="Lee D.-W."/>
        </authorList>
    </citation>
    <scope>NUCLEOTIDE SEQUENCE [LARGE SCALE GENOMIC DNA]</scope>
    <source>
        <strain evidence="2 3">KCCM 41400</strain>
    </source>
</reference>
<dbReference type="AlphaFoldDB" id="A0A410WVU4"/>
<dbReference type="Pfam" id="PF06995">
    <property type="entry name" value="Phage_P2_GpU"/>
    <property type="match status" value="1"/>
</dbReference>
<evidence type="ECO:0000313" key="4">
    <source>
        <dbReference type="Proteomes" id="UP001527202"/>
    </source>
</evidence>
<dbReference type="EMBL" id="JAMDMJ010000001">
    <property type="protein sequence ID" value="MCY9594281.1"/>
    <property type="molecule type" value="Genomic_DNA"/>
</dbReference>
<dbReference type="KEGG" id="pchi:PC41400_12575"/>
<dbReference type="EMBL" id="CP026520">
    <property type="protein sequence ID" value="QAV18464.1"/>
    <property type="molecule type" value="Genomic_DNA"/>
</dbReference>
<evidence type="ECO:0000313" key="2">
    <source>
        <dbReference type="EMBL" id="QAV18464.1"/>
    </source>
</evidence>
<protein>
    <submittedName>
        <fullName evidence="1">Phage tail protein</fullName>
    </submittedName>
</protein>
<name>A0A410WVU4_9BACL</name>
<evidence type="ECO:0000313" key="1">
    <source>
        <dbReference type="EMBL" id="MCY9594281.1"/>
    </source>
</evidence>
<gene>
    <name evidence="1" type="ORF">M5X16_00610</name>
    <name evidence="2" type="ORF">PC41400_12575</name>
</gene>
<dbReference type="GeneID" id="95375646"/>
<dbReference type="RefSeq" id="WP_042228236.1">
    <property type="nucleotide sequence ID" value="NZ_BQWH01000016.1"/>
</dbReference>
<sequence length="129" mass="14401">MIGTLGDIVFIATADTIRTFDDFKRSSSSRWAKHEILGKKARTQWIGPGLDTISFTMRFDLRYGINPRKELDKLVETERSGKAMSLTIGGKGLGVAFWVITSLEQSWDKVDNRGNILLASASVSLEEYV</sequence>
<keyword evidence="4" id="KW-1185">Reference proteome</keyword>
<reference evidence="1 4" key="2">
    <citation type="submission" date="2022-05" db="EMBL/GenBank/DDBJ databases">
        <title>Genome Sequencing of Bee-Associated Microbes.</title>
        <authorList>
            <person name="Dunlap C."/>
        </authorList>
    </citation>
    <scope>NUCLEOTIDE SEQUENCE [LARGE SCALE GENOMIC DNA]</scope>
    <source>
        <strain evidence="1 4">NRRL B-23120</strain>
    </source>
</reference>
<evidence type="ECO:0000313" key="3">
    <source>
        <dbReference type="Proteomes" id="UP000288943"/>
    </source>
</evidence>